<gene>
    <name evidence="2" type="ORF">JIN78_17040</name>
</gene>
<feature type="domain" description="Transposase IS110-like N-terminal" evidence="1">
    <location>
        <begin position="9"/>
        <end position="46"/>
    </location>
</feature>
<evidence type="ECO:0000313" key="3">
    <source>
        <dbReference type="Proteomes" id="UP000604083"/>
    </source>
</evidence>
<organism evidence="2 3">
    <name type="scientific">Roseibacillus ishigakijimensis</name>
    <dbReference type="NCBI Taxonomy" id="454146"/>
    <lineage>
        <taxon>Bacteria</taxon>
        <taxon>Pseudomonadati</taxon>
        <taxon>Verrucomicrobiota</taxon>
        <taxon>Verrucomicrobiia</taxon>
        <taxon>Verrucomicrobiales</taxon>
        <taxon>Verrucomicrobiaceae</taxon>
        <taxon>Roseibacillus</taxon>
    </lineage>
</organism>
<dbReference type="AlphaFoldDB" id="A0A934VNX2"/>
<dbReference type="InterPro" id="IPR002525">
    <property type="entry name" value="Transp_IS110-like_N"/>
</dbReference>
<dbReference type="RefSeq" id="WP_200393200.1">
    <property type="nucleotide sequence ID" value="NZ_JAENIO010000177.1"/>
</dbReference>
<sequence>MNTPHLHTIGIDLGDRNHHICVLDESGDVIRESSIRNEREALALLSSQYPTALIAM</sequence>
<keyword evidence="3" id="KW-1185">Reference proteome</keyword>
<dbReference type="EMBL" id="JAENIO010000177">
    <property type="protein sequence ID" value="MBK1835772.1"/>
    <property type="molecule type" value="Genomic_DNA"/>
</dbReference>
<dbReference type="GO" id="GO:0003677">
    <property type="term" value="F:DNA binding"/>
    <property type="evidence" value="ECO:0007669"/>
    <property type="project" value="InterPro"/>
</dbReference>
<feature type="non-terminal residue" evidence="2">
    <location>
        <position position="56"/>
    </location>
</feature>
<evidence type="ECO:0000259" key="1">
    <source>
        <dbReference type="Pfam" id="PF01548"/>
    </source>
</evidence>
<proteinExistence type="predicted"/>
<dbReference type="Proteomes" id="UP000604083">
    <property type="component" value="Unassembled WGS sequence"/>
</dbReference>
<dbReference type="GO" id="GO:0004803">
    <property type="term" value="F:transposase activity"/>
    <property type="evidence" value="ECO:0007669"/>
    <property type="project" value="InterPro"/>
</dbReference>
<evidence type="ECO:0000313" key="2">
    <source>
        <dbReference type="EMBL" id="MBK1835772.1"/>
    </source>
</evidence>
<dbReference type="GO" id="GO:0006313">
    <property type="term" value="P:DNA transposition"/>
    <property type="evidence" value="ECO:0007669"/>
    <property type="project" value="InterPro"/>
</dbReference>
<accession>A0A934VNX2</accession>
<dbReference type="Pfam" id="PF01548">
    <property type="entry name" value="DEDD_Tnp_IS110"/>
    <property type="match status" value="1"/>
</dbReference>
<protein>
    <submittedName>
        <fullName evidence="2">Transposase</fullName>
    </submittedName>
</protein>
<comment type="caution">
    <text evidence="2">The sequence shown here is derived from an EMBL/GenBank/DDBJ whole genome shotgun (WGS) entry which is preliminary data.</text>
</comment>
<reference evidence="2" key="1">
    <citation type="submission" date="2021-01" db="EMBL/GenBank/DDBJ databases">
        <title>Modified the classification status of verrucomicrobia.</title>
        <authorList>
            <person name="Feng X."/>
        </authorList>
    </citation>
    <scope>NUCLEOTIDE SEQUENCE</scope>
    <source>
        <strain evidence="2">KCTC 12986</strain>
    </source>
</reference>
<name>A0A934VNX2_9BACT</name>